<reference evidence="2 3" key="1">
    <citation type="journal article" date="2013" name="Stand. Genomic Sci.">
        <title>Genomic Encyclopedia of Type Strains, Phase I: The one thousand microbial genomes (KMG-I) project.</title>
        <authorList>
            <person name="Kyrpides N.C."/>
            <person name="Woyke T."/>
            <person name="Eisen J.A."/>
            <person name="Garrity G."/>
            <person name="Lilburn T.G."/>
            <person name="Beck B.J."/>
            <person name="Whitman W.B."/>
            <person name="Hugenholtz P."/>
            <person name="Klenk H.P."/>
        </authorList>
    </citation>
    <scope>NUCLEOTIDE SEQUENCE [LARGE SCALE GENOMIC DNA]</scope>
    <source>
        <strain evidence="2 3">DSM 13484</strain>
    </source>
</reference>
<evidence type="ECO:0008006" key="4">
    <source>
        <dbReference type="Google" id="ProtNLM"/>
    </source>
</evidence>
<organism evidence="2 3">
    <name type="scientific">Chitinophaga japonensis</name>
    <name type="common">Flexibacter japonensis</name>
    <dbReference type="NCBI Taxonomy" id="104662"/>
    <lineage>
        <taxon>Bacteria</taxon>
        <taxon>Pseudomonadati</taxon>
        <taxon>Bacteroidota</taxon>
        <taxon>Chitinophagia</taxon>
        <taxon>Chitinophagales</taxon>
        <taxon>Chitinophagaceae</taxon>
        <taxon>Chitinophaga</taxon>
    </lineage>
</organism>
<dbReference type="AlphaFoldDB" id="A0A562TCP6"/>
<evidence type="ECO:0000313" key="2">
    <source>
        <dbReference type="EMBL" id="TWI91048.1"/>
    </source>
</evidence>
<dbReference type="CDD" id="cd12105">
    <property type="entry name" value="HmuY"/>
    <property type="match status" value="1"/>
</dbReference>
<name>A0A562TCP6_CHIJA</name>
<dbReference type="Proteomes" id="UP000316778">
    <property type="component" value="Unassembled WGS sequence"/>
</dbReference>
<dbReference type="InterPro" id="IPR025921">
    <property type="entry name" value="HmuY"/>
</dbReference>
<feature type="signal peptide" evidence="1">
    <location>
        <begin position="1"/>
        <end position="21"/>
    </location>
</feature>
<accession>A0A562TCP6</accession>
<feature type="chain" id="PRO_5022203664" description="Heme-binding HmuY-like protein" evidence="1">
    <location>
        <begin position="22"/>
        <end position="260"/>
    </location>
</feature>
<sequence length="260" mass="28238">MNTIKQYYAIAWIGMSAAVFTACSKSDDEPVTPVDPPGEEVVTGVYTVSDLAADTSATSSGAATTLYYSLARNQVVPASQVQTNNWDIAFTGIYNSSVYVNNGQSQYSPGYGGPGRGAIALAMYADIEAQYYDAAGHRLASIPVRTLFDQAFDRVTTAVADDAFNGYPSVELDYFLGTGDGWAWYDFYGVLYPGRADKAHVAYALPRPLIVRTAKGNYAKVVIYSLYKGAPVDPDRSHKPGYISFKYAIQQDGSRNLDIR</sequence>
<protein>
    <recommendedName>
        <fullName evidence="4">Heme-binding HmuY-like protein</fullName>
    </recommendedName>
</protein>
<keyword evidence="3" id="KW-1185">Reference proteome</keyword>
<dbReference type="RefSeq" id="WP_145710219.1">
    <property type="nucleotide sequence ID" value="NZ_BAAAFY010000001.1"/>
</dbReference>
<evidence type="ECO:0000313" key="3">
    <source>
        <dbReference type="Proteomes" id="UP000316778"/>
    </source>
</evidence>
<dbReference type="PROSITE" id="PS51257">
    <property type="entry name" value="PROKAR_LIPOPROTEIN"/>
    <property type="match status" value="1"/>
</dbReference>
<evidence type="ECO:0000256" key="1">
    <source>
        <dbReference type="SAM" id="SignalP"/>
    </source>
</evidence>
<dbReference type="OrthoDB" id="1190814at2"/>
<gene>
    <name evidence="2" type="ORF">LX66_0409</name>
</gene>
<comment type="caution">
    <text evidence="2">The sequence shown here is derived from an EMBL/GenBank/DDBJ whole genome shotgun (WGS) entry which is preliminary data.</text>
</comment>
<proteinExistence type="predicted"/>
<dbReference type="EMBL" id="VLLG01000002">
    <property type="protein sequence ID" value="TWI91048.1"/>
    <property type="molecule type" value="Genomic_DNA"/>
</dbReference>
<keyword evidence="1" id="KW-0732">Signal</keyword>